<dbReference type="PANTHER" id="PTHR12001">
    <property type="entry name" value="GERANYLGERANYL PYROPHOSPHATE SYNTHASE"/>
    <property type="match status" value="1"/>
</dbReference>
<reference evidence="5 6" key="1">
    <citation type="journal article" date="2012" name="Appl. Environ. Microbiol.">
        <title>Short-read sequencing for genomic analysis of the brown rot fungus Fibroporia radiculosa.</title>
        <authorList>
            <person name="Tang J.D."/>
            <person name="Perkins A.D."/>
            <person name="Sonstegard T.S."/>
            <person name="Schroeder S.G."/>
            <person name="Burgess S.C."/>
            <person name="Diehl S.V."/>
        </authorList>
    </citation>
    <scope>NUCLEOTIDE SEQUENCE [LARGE SCALE GENOMIC DNA]</scope>
    <source>
        <strain evidence="5 6">TFFH 294</strain>
    </source>
</reference>
<dbReference type="InterPro" id="IPR000092">
    <property type="entry name" value="Polyprenyl_synt"/>
</dbReference>
<evidence type="ECO:0008006" key="7">
    <source>
        <dbReference type="Google" id="ProtNLM"/>
    </source>
</evidence>
<evidence type="ECO:0000313" key="5">
    <source>
        <dbReference type="EMBL" id="CCM06549.1"/>
    </source>
</evidence>
<dbReference type="Pfam" id="PF00348">
    <property type="entry name" value="polyprenyl_synt"/>
    <property type="match status" value="1"/>
</dbReference>
<dbReference type="CDD" id="cd00867">
    <property type="entry name" value="Trans_IPPS"/>
    <property type="match status" value="1"/>
</dbReference>
<dbReference type="Gene3D" id="1.10.600.10">
    <property type="entry name" value="Farnesyl Diphosphate Synthase"/>
    <property type="match status" value="1"/>
</dbReference>
<comment type="similarity">
    <text evidence="2">Belongs to the FPP/GGPP synthase family.</text>
</comment>
<organism evidence="5 6">
    <name type="scientific">Fibroporia radiculosa</name>
    <dbReference type="NCBI Taxonomy" id="599839"/>
    <lineage>
        <taxon>Eukaryota</taxon>
        <taxon>Fungi</taxon>
        <taxon>Dikarya</taxon>
        <taxon>Basidiomycota</taxon>
        <taxon>Agaricomycotina</taxon>
        <taxon>Agaricomycetes</taxon>
        <taxon>Polyporales</taxon>
        <taxon>Fibroporiaceae</taxon>
        <taxon>Fibroporia</taxon>
    </lineage>
</organism>
<evidence type="ECO:0000256" key="3">
    <source>
        <dbReference type="ARBA" id="ARBA00022723"/>
    </source>
</evidence>
<dbReference type="EMBL" id="HE797386">
    <property type="protein sequence ID" value="CCM06549.1"/>
    <property type="molecule type" value="Genomic_DNA"/>
</dbReference>
<dbReference type="AlphaFoldDB" id="J4H5D5"/>
<gene>
    <name evidence="5" type="ORF">FIBRA_08823</name>
</gene>
<evidence type="ECO:0000313" key="6">
    <source>
        <dbReference type="Proteomes" id="UP000006352"/>
    </source>
</evidence>
<comment type="cofactor">
    <cofactor evidence="1">
        <name>Mg(2+)</name>
        <dbReference type="ChEBI" id="CHEBI:18420"/>
    </cofactor>
</comment>
<dbReference type="OrthoDB" id="6921389at2759"/>
<dbReference type="Proteomes" id="UP000006352">
    <property type="component" value="Unassembled WGS sequence"/>
</dbReference>
<keyword evidence="4" id="KW-0460">Magnesium</keyword>
<dbReference type="STRING" id="599839.J4H5D5"/>
<dbReference type="GO" id="GO:0004659">
    <property type="term" value="F:prenyltransferase activity"/>
    <property type="evidence" value="ECO:0007669"/>
    <property type="project" value="InterPro"/>
</dbReference>
<dbReference type="InParanoid" id="J4H5D5"/>
<name>J4H5D5_9APHY</name>
<protein>
    <recommendedName>
        <fullName evidence="7">Geranylgeranyl pyrophosphate synthase</fullName>
    </recommendedName>
</protein>
<proteinExistence type="inferred from homology"/>
<dbReference type="GeneID" id="24101449"/>
<dbReference type="HOGENOM" id="CLU_1704267_0_0_1"/>
<dbReference type="GO" id="GO:0046872">
    <property type="term" value="F:metal ion binding"/>
    <property type="evidence" value="ECO:0007669"/>
    <property type="project" value="UniProtKB-KW"/>
</dbReference>
<evidence type="ECO:0000256" key="2">
    <source>
        <dbReference type="ARBA" id="ARBA00006706"/>
    </source>
</evidence>
<dbReference type="PANTHER" id="PTHR12001:SF44">
    <property type="entry name" value="GERANYLGERANYL PYROPHOSPHATE SYNTHASE"/>
    <property type="match status" value="1"/>
</dbReference>
<dbReference type="RefSeq" id="XP_012185832.1">
    <property type="nucleotide sequence ID" value="XM_012330442.1"/>
</dbReference>
<sequence length="154" mass="17638">MVSISIDAIRSESTTVDYDDLSSIVYCYAEWHKVDEERILEPYAYITPQVGKEIRTQMINAFNIWLDVSEDKLKTISRIVGTLHNASLLIDDVEDDSQLCRGIPVAHKIYGIPQVINTANYMYFQAFQEISELQASSLRFDLHAIVIDELLNLH</sequence>
<evidence type="ECO:0000256" key="4">
    <source>
        <dbReference type="ARBA" id="ARBA00022842"/>
    </source>
</evidence>
<keyword evidence="6" id="KW-1185">Reference proteome</keyword>
<dbReference type="InterPro" id="IPR008949">
    <property type="entry name" value="Isoprenoid_synthase_dom_sf"/>
</dbReference>
<accession>J4H5D5</accession>
<dbReference type="GO" id="GO:0008299">
    <property type="term" value="P:isoprenoid biosynthetic process"/>
    <property type="evidence" value="ECO:0007669"/>
    <property type="project" value="InterPro"/>
</dbReference>
<keyword evidence="3" id="KW-0479">Metal-binding</keyword>
<evidence type="ECO:0000256" key="1">
    <source>
        <dbReference type="ARBA" id="ARBA00001946"/>
    </source>
</evidence>
<dbReference type="SUPFAM" id="SSF48576">
    <property type="entry name" value="Terpenoid synthases"/>
    <property type="match status" value="1"/>
</dbReference>